<accession>D5BVK9</accession>
<evidence type="ECO:0000256" key="1">
    <source>
        <dbReference type="ARBA" id="ARBA00004127"/>
    </source>
</evidence>
<dbReference type="HOGENOM" id="CLU_033631_0_1_6"/>
<dbReference type="KEGG" id="nhl:Nhal_0450"/>
<dbReference type="GO" id="GO:0008610">
    <property type="term" value="P:lipid biosynthetic process"/>
    <property type="evidence" value="ECO:0007669"/>
    <property type="project" value="InterPro"/>
</dbReference>
<sequence>MTASATSLQPVNTHIESGEPAVSMFASLGIEDVLMMTVFGVFFLLLVMEVVHPYRRFATKIARASLTTNTTAFLFNDVILTLVSISSLFLIAQQYSHLGLLSNLDDGVFKWLLSFLLFDLALYGWHVASHRFEFLWRFHKIHHSDKSLNVSTGFRFHVFDQCLEVIYKCLFVIVVGVNAYVVLVCDLTKTLFVLFHHSNISFKGEKWLSKIIIVPTLHRVHHSTLRSEHDSNYGIVLSIWDRLFGTRKELVPKKIGLELVQADNLVQLFCLAFITERRIARIFHMIPKGKR</sequence>
<dbReference type="AlphaFoldDB" id="D5BVK9"/>
<dbReference type="STRING" id="472759.Nhal_0450"/>
<dbReference type="PANTHER" id="PTHR21624">
    <property type="entry name" value="STEROL DESATURASE-RELATED PROTEIN"/>
    <property type="match status" value="1"/>
</dbReference>
<name>D5BVK9_NITHN</name>
<dbReference type="InterPro" id="IPR051689">
    <property type="entry name" value="Sterol_desaturase/TMEM195"/>
</dbReference>
<feature type="transmembrane region" description="Helical" evidence="7">
    <location>
        <begin position="111"/>
        <end position="128"/>
    </location>
</feature>
<dbReference type="EMBL" id="CP001798">
    <property type="protein sequence ID" value="ADE13637.1"/>
    <property type="molecule type" value="Genomic_DNA"/>
</dbReference>
<dbReference type="Proteomes" id="UP000001844">
    <property type="component" value="Chromosome"/>
</dbReference>
<evidence type="ECO:0000259" key="8">
    <source>
        <dbReference type="Pfam" id="PF04116"/>
    </source>
</evidence>
<dbReference type="InterPro" id="IPR006694">
    <property type="entry name" value="Fatty_acid_hydroxylase"/>
</dbReference>
<evidence type="ECO:0000313" key="10">
    <source>
        <dbReference type="Proteomes" id="UP000001844"/>
    </source>
</evidence>
<evidence type="ECO:0000256" key="3">
    <source>
        <dbReference type="ARBA" id="ARBA00022989"/>
    </source>
</evidence>
<reference evidence="10" key="1">
    <citation type="submission" date="2010-04" db="EMBL/GenBank/DDBJ databases">
        <title>Complete genome sequence of Nitrosococcus halophilus Nc4, a salt-adapted, aerobic obligate ammonia-oxidizing sulfur purple bacterium.</title>
        <authorList>
            <consortium name="US DOE Joint Genome Institute"/>
            <person name="Campbell M.A."/>
            <person name="Malfatti S.A."/>
            <person name="Chain P.S.G."/>
            <person name="Heidelberg J.F."/>
            <person name="Ward B.B."/>
            <person name="Klotz M.G."/>
        </authorList>
    </citation>
    <scope>NUCLEOTIDE SEQUENCE [LARGE SCALE GENOMIC DNA]</scope>
    <source>
        <strain evidence="10">Nc4</strain>
    </source>
</reference>
<evidence type="ECO:0000256" key="7">
    <source>
        <dbReference type="SAM" id="Phobius"/>
    </source>
</evidence>
<dbReference type="PANTHER" id="PTHR21624:SF1">
    <property type="entry name" value="ALKYLGLYCEROL MONOOXYGENASE"/>
    <property type="match status" value="1"/>
</dbReference>
<comment type="subcellular location">
    <subcellularLocation>
        <location evidence="1">Endomembrane system</location>
        <topology evidence="1">Multi-pass membrane protein</topology>
    </subcellularLocation>
</comment>
<keyword evidence="4" id="KW-0560">Oxidoreductase</keyword>
<keyword evidence="5" id="KW-0443">Lipid metabolism</keyword>
<keyword evidence="6 7" id="KW-0472">Membrane</keyword>
<keyword evidence="3 7" id="KW-1133">Transmembrane helix</keyword>
<keyword evidence="10" id="KW-1185">Reference proteome</keyword>
<gene>
    <name evidence="9" type="ordered locus">Nhal_0450</name>
</gene>
<evidence type="ECO:0000256" key="5">
    <source>
        <dbReference type="ARBA" id="ARBA00023098"/>
    </source>
</evidence>
<feature type="transmembrane region" description="Helical" evidence="7">
    <location>
        <begin position="33"/>
        <end position="51"/>
    </location>
</feature>
<organism evidence="9 10">
    <name type="scientific">Nitrosococcus halophilus (strain Nc4)</name>
    <dbReference type="NCBI Taxonomy" id="472759"/>
    <lineage>
        <taxon>Bacteria</taxon>
        <taxon>Pseudomonadati</taxon>
        <taxon>Pseudomonadota</taxon>
        <taxon>Gammaproteobacteria</taxon>
        <taxon>Chromatiales</taxon>
        <taxon>Chromatiaceae</taxon>
        <taxon>Nitrosococcus</taxon>
    </lineage>
</organism>
<proteinExistence type="predicted"/>
<evidence type="ECO:0000256" key="6">
    <source>
        <dbReference type="ARBA" id="ARBA00023136"/>
    </source>
</evidence>
<dbReference type="GO" id="GO:0012505">
    <property type="term" value="C:endomembrane system"/>
    <property type="evidence" value="ECO:0007669"/>
    <property type="project" value="UniProtKB-SubCell"/>
</dbReference>
<dbReference type="GO" id="GO:0006643">
    <property type="term" value="P:membrane lipid metabolic process"/>
    <property type="evidence" value="ECO:0007669"/>
    <property type="project" value="TreeGrafter"/>
</dbReference>
<dbReference type="Pfam" id="PF04116">
    <property type="entry name" value="FA_hydroxylase"/>
    <property type="match status" value="1"/>
</dbReference>
<evidence type="ECO:0000256" key="2">
    <source>
        <dbReference type="ARBA" id="ARBA00022692"/>
    </source>
</evidence>
<keyword evidence="2 7" id="KW-0812">Transmembrane</keyword>
<feature type="transmembrane region" description="Helical" evidence="7">
    <location>
        <begin position="165"/>
        <end position="183"/>
    </location>
</feature>
<dbReference type="RefSeq" id="WP_013031532.1">
    <property type="nucleotide sequence ID" value="NC_013960.1"/>
</dbReference>
<feature type="transmembrane region" description="Helical" evidence="7">
    <location>
        <begin position="72"/>
        <end position="91"/>
    </location>
</feature>
<feature type="domain" description="Fatty acid hydroxylase" evidence="8">
    <location>
        <begin position="111"/>
        <end position="246"/>
    </location>
</feature>
<dbReference type="eggNOG" id="COG3000">
    <property type="taxonomic scope" value="Bacteria"/>
</dbReference>
<protein>
    <submittedName>
        <fullName evidence="9">Fatty acid hydroxylase</fullName>
    </submittedName>
</protein>
<dbReference type="GO" id="GO:0016020">
    <property type="term" value="C:membrane"/>
    <property type="evidence" value="ECO:0007669"/>
    <property type="project" value="GOC"/>
</dbReference>
<evidence type="ECO:0000313" key="9">
    <source>
        <dbReference type="EMBL" id="ADE13637.1"/>
    </source>
</evidence>
<dbReference type="GO" id="GO:0005506">
    <property type="term" value="F:iron ion binding"/>
    <property type="evidence" value="ECO:0007669"/>
    <property type="project" value="InterPro"/>
</dbReference>
<evidence type="ECO:0000256" key="4">
    <source>
        <dbReference type="ARBA" id="ARBA00023002"/>
    </source>
</evidence>
<dbReference type="GO" id="GO:0050479">
    <property type="term" value="F:glyceryl-ether monooxygenase activity"/>
    <property type="evidence" value="ECO:0007669"/>
    <property type="project" value="TreeGrafter"/>
</dbReference>